<protein>
    <recommendedName>
        <fullName evidence="2">BHLH domain-containing protein</fullName>
    </recommendedName>
</protein>
<evidence type="ECO:0000313" key="4">
    <source>
        <dbReference type="Proteomes" id="UP001301769"/>
    </source>
</evidence>
<dbReference type="SUPFAM" id="SSF47459">
    <property type="entry name" value="HLH, helix-loop-helix DNA-binding domain"/>
    <property type="match status" value="1"/>
</dbReference>
<dbReference type="PROSITE" id="PS50888">
    <property type="entry name" value="BHLH"/>
    <property type="match status" value="1"/>
</dbReference>
<dbReference type="Proteomes" id="UP001301769">
    <property type="component" value="Unassembled WGS sequence"/>
</dbReference>
<proteinExistence type="predicted"/>
<reference evidence="3" key="2">
    <citation type="submission" date="2023-05" db="EMBL/GenBank/DDBJ databases">
        <authorList>
            <consortium name="Lawrence Berkeley National Laboratory"/>
            <person name="Steindorff A."/>
            <person name="Hensen N."/>
            <person name="Bonometti L."/>
            <person name="Westerberg I."/>
            <person name="Brannstrom I.O."/>
            <person name="Guillou S."/>
            <person name="Cros-Aarteil S."/>
            <person name="Calhoun S."/>
            <person name="Haridas S."/>
            <person name="Kuo A."/>
            <person name="Mondo S."/>
            <person name="Pangilinan J."/>
            <person name="Riley R."/>
            <person name="Labutti K."/>
            <person name="Andreopoulos B."/>
            <person name="Lipzen A."/>
            <person name="Chen C."/>
            <person name="Yanf M."/>
            <person name="Daum C."/>
            <person name="Ng V."/>
            <person name="Clum A."/>
            <person name="Ohm R."/>
            <person name="Martin F."/>
            <person name="Silar P."/>
            <person name="Natvig D."/>
            <person name="Lalanne C."/>
            <person name="Gautier V."/>
            <person name="Ament-Velasquez S.L."/>
            <person name="Kruys A."/>
            <person name="Hutchinson M.I."/>
            <person name="Powell A.J."/>
            <person name="Barry K."/>
            <person name="Miller A.N."/>
            <person name="Grigoriev I.V."/>
            <person name="Debuchy R."/>
            <person name="Gladieux P."/>
            <person name="Thoren M.H."/>
            <person name="Johannesson H."/>
        </authorList>
    </citation>
    <scope>NUCLEOTIDE SEQUENCE</scope>
    <source>
        <strain evidence="3">PSN293</strain>
    </source>
</reference>
<dbReference type="EMBL" id="MU858178">
    <property type="protein sequence ID" value="KAK4210320.1"/>
    <property type="molecule type" value="Genomic_DNA"/>
</dbReference>
<feature type="compositionally biased region" description="Basic residues" evidence="1">
    <location>
        <begin position="138"/>
        <end position="155"/>
    </location>
</feature>
<dbReference type="InterPro" id="IPR036638">
    <property type="entry name" value="HLH_DNA-bd_sf"/>
</dbReference>
<feature type="region of interest" description="Disordered" evidence="1">
    <location>
        <begin position="1"/>
        <end position="26"/>
    </location>
</feature>
<feature type="region of interest" description="Disordered" evidence="1">
    <location>
        <begin position="118"/>
        <end position="209"/>
    </location>
</feature>
<evidence type="ECO:0000259" key="2">
    <source>
        <dbReference type="PROSITE" id="PS50888"/>
    </source>
</evidence>
<gene>
    <name evidence="3" type="ORF">QBC37DRAFT_36164</name>
</gene>
<dbReference type="AlphaFoldDB" id="A0AAN6Y306"/>
<evidence type="ECO:0000313" key="3">
    <source>
        <dbReference type="EMBL" id="KAK4210320.1"/>
    </source>
</evidence>
<dbReference type="Pfam" id="PF00010">
    <property type="entry name" value="HLH"/>
    <property type="match status" value="1"/>
</dbReference>
<feature type="compositionally biased region" description="Basic and acidic residues" evidence="1">
    <location>
        <begin position="125"/>
        <end position="137"/>
    </location>
</feature>
<sequence length="286" mass="30676">MSFNGAMWPSNPSSGSGGMEGSMGYFTSPLGTGTLNSFAGSTSASPPGPGQEWAATMTPMDTTYGMGSSGSHSMVEGHAPGLDAGGFFASESFDTVPHMSVVEGNNQHTLPGSAIRATGKAVVQHHTDERFKADTSGRRKSSSSSTRKKDKKRKPSSGQDGQPPPVQGPKLRTAARRRASETGNLPKPGESPEDQRARTSHNKVEKEYRNRLNREFELVIDVLPANQALPGQSSRGKMSKADVIGNATATIQSLADEVLQLREKKRQKEEEKKKKKKKLPKNDQPA</sequence>
<keyword evidence="4" id="KW-1185">Reference proteome</keyword>
<organism evidence="3 4">
    <name type="scientific">Rhypophila decipiens</name>
    <dbReference type="NCBI Taxonomy" id="261697"/>
    <lineage>
        <taxon>Eukaryota</taxon>
        <taxon>Fungi</taxon>
        <taxon>Dikarya</taxon>
        <taxon>Ascomycota</taxon>
        <taxon>Pezizomycotina</taxon>
        <taxon>Sordariomycetes</taxon>
        <taxon>Sordariomycetidae</taxon>
        <taxon>Sordariales</taxon>
        <taxon>Naviculisporaceae</taxon>
        <taxon>Rhypophila</taxon>
    </lineage>
</organism>
<feature type="compositionally biased region" description="Basic and acidic residues" evidence="1">
    <location>
        <begin position="193"/>
        <end position="209"/>
    </location>
</feature>
<dbReference type="Gene3D" id="4.10.280.10">
    <property type="entry name" value="Helix-loop-helix DNA-binding domain"/>
    <property type="match status" value="1"/>
</dbReference>
<name>A0AAN6Y306_9PEZI</name>
<feature type="region of interest" description="Disordered" evidence="1">
    <location>
        <begin position="262"/>
        <end position="286"/>
    </location>
</feature>
<dbReference type="GO" id="GO:0046983">
    <property type="term" value="F:protein dimerization activity"/>
    <property type="evidence" value="ECO:0007669"/>
    <property type="project" value="InterPro"/>
</dbReference>
<evidence type="ECO:0000256" key="1">
    <source>
        <dbReference type="SAM" id="MobiDB-lite"/>
    </source>
</evidence>
<feature type="domain" description="BHLH" evidence="2">
    <location>
        <begin position="196"/>
        <end position="254"/>
    </location>
</feature>
<dbReference type="InterPro" id="IPR011598">
    <property type="entry name" value="bHLH_dom"/>
</dbReference>
<dbReference type="SMART" id="SM00353">
    <property type="entry name" value="HLH"/>
    <property type="match status" value="1"/>
</dbReference>
<accession>A0AAN6Y306</accession>
<reference evidence="3" key="1">
    <citation type="journal article" date="2023" name="Mol. Phylogenet. Evol.">
        <title>Genome-scale phylogeny and comparative genomics of the fungal order Sordariales.</title>
        <authorList>
            <person name="Hensen N."/>
            <person name="Bonometti L."/>
            <person name="Westerberg I."/>
            <person name="Brannstrom I.O."/>
            <person name="Guillou S."/>
            <person name="Cros-Aarteil S."/>
            <person name="Calhoun S."/>
            <person name="Haridas S."/>
            <person name="Kuo A."/>
            <person name="Mondo S."/>
            <person name="Pangilinan J."/>
            <person name="Riley R."/>
            <person name="LaButti K."/>
            <person name="Andreopoulos B."/>
            <person name="Lipzen A."/>
            <person name="Chen C."/>
            <person name="Yan M."/>
            <person name="Daum C."/>
            <person name="Ng V."/>
            <person name="Clum A."/>
            <person name="Steindorff A."/>
            <person name="Ohm R.A."/>
            <person name="Martin F."/>
            <person name="Silar P."/>
            <person name="Natvig D.O."/>
            <person name="Lalanne C."/>
            <person name="Gautier V."/>
            <person name="Ament-Velasquez S.L."/>
            <person name="Kruys A."/>
            <person name="Hutchinson M.I."/>
            <person name="Powell A.J."/>
            <person name="Barry K."/>
            <person name="Miller A.N."/>
            <person name="Grigoriev I.V."/>
            <person name="Debuchy R."/>
            <person name="Gladieux P."/>
            <person name="Hiltunen Thoren M."/>
            <person name="Johannesson H."/>
        </authorList>
    </citation>
    <scope>NUCLEOTIDE SEQUENCE</scope>
    <source>
        <strain evidence="3">PSN293</strain>
    </source>
</reference>
<feature type="compositionally biased region" description="Basic and acidic residues" evidence="1">
    <location>
        <begin position="262"/>
        <end position="272"/>
    </location>
</feature>
<comment type="caution">
    <text evidence="3">The sequence shown here is derived from an EMBL/GenBank/DDBJ whole genome shotgun (WGS) entry which is preliminary data.</text>
</comment>